<gene>
    <name evidence="2" type="ORF">GCM10022409_49220</name>
</gene>
<dbReference type="InterPro" id="IPR000595">
    <property type="entry name" value="cNMP-bd_dom"/>
</dbReference>
<dbReference type="Pfam" id="PF00027">
    <property type="entry name" value="cNMP_binding"/>
    <property type="match status" value="1"/>
</dbReference>
<proteinExistence type="predicted"/>
<keyword evidence="3" id="KW-1185">Reference proteome</keyword>
<dbReference type="EMBL" id="BAABDK010000035">
    <property type="protein sequence ID" value="GAA4056086.1"/>
    <property type="molecule type" value="Genomic_DNA"/>
</dbReference>
<dbReference type="PROSITE" id="PS50042">
    <property type="entry name" value="CNMP_BINDING_3"/>
    <property type="match status" value="1"/>
</dbReference>
<dbReference type="RefSeq" id="WP_345059966.1">
    <property type="nucleotide sequence ID" value="NZ_BAABDK010000035.1"/>
</dbReference>
<protein>
    <submittedName>
        <fullName evidence="2">Crp/Fnr family transcriptional regulator</fullName>
    </submittedName>
</protein>
<evidence type="ECO:0000313" key="3">
    <source>
        <dbReference type="Proteomes" id="UP001501469"/>
    </source>
</evidence>
<evidence type="ECO:0000313" key="2">
    <source>
        <dbReference type="EMBL" id="GAA4056086.1"/>
    </source>
</evidence>
<dbReference type="SUPFAM" id="SSF51206">
    <property type="entry name" value="cAMP-binding domain-like"/>
    <property type="match status" value="1"/>
</dbReference>
<feature type="domain" description="Cyclic nucleotide-binding" evidence="1">
    <location>
        <begin position="10"/>
        <end position="112"/>
    </location>
</feature>
<dbReference type="InterPro" id="IPR014710">
    <property type="entry name" value="RmlC-like_jellyroll"/>
</dbReference>
<dbReference type="SMART" id="SM00100">
    <property type="entry name" value="cNMP"/>
    <property type="match status" value="1"/>
</dbReference>
<organism evidence="2 3">
    <name type="scientific">Hymenobacter glaciei</name>
    <dbReference type="NCBI Taxonomy" id="877209"/>
    <lineage>
        <taxon>Bacteria</taxon>
        <taxon>Pseudomonadati</taxon>
        <taxon>Bacteroidota</taxon>
        <taxon>Cytophagia</taxon>
        <taxon>Cytophagales</taxon>
        <taxon>Hymenobacteraceae</taxon>
        <taxon>Hymenobacter</taxon>
    </lineage>
</organism>
<accession>A0ABP7UZ59</accession>
<comment type="caution">
    <text evidence="2">The sequence shown here is derived from an EMBL/GenBank/DDBJ whole genome shotgun (WGS) entry which is preliminary data.</text>
</comment>
<name>A0ABP7UZ59_9BACT</name>
<dbReference type="InterPro" id="IPR018490">
    <property type="entry name" value="cNMP-bd_dom_sf"/>
</dbReference>
<dbReference type="Gene3D" id="2.60.120.10">
    <property type="entry name" value="Jelly Rolls"/>
    <property type="match status" value="1"/>
</dbReference>
<evidence type="ECO:0000259" key="1">
    <source>
        <dbReference type="PROSITE" id="PS50042"/>
    </source>
</evidence>
<dbReference type="CDD" id="cd00038">
    <property type="entry name" value="CAP_ED"/>
    <property type="match status" value="1"/>
</dbReference>
<reference evidence="3" key="1">
    <citation type="journal article" date="2019" name="Int. J. Syst. Evol. Microbiol.">
        <title>The Global Catalogue of Microorganisms (GCM) 10K type strain sequencing project: providing services to taxonomists for standard genome sequencing and annotation.</title>
        <authorList>
            <consortium name="The Broad Institute Genomics Platform"/>
            <consortium name="The Broad Institute Genome Sequencing Center for Infectious Disease"/>
            <person name="Wu L."/>
            <person name="Ma J."/>
        </authorList>
    </citation>
    <scope>NUCLEOTIDE SEQUENCE [LARGE SCALE GENOMIC DNA]</scope>
    <source>
        <strain evidence="3">JCM 17225</strain>
    </source>
</reference>
<dbReference type="Proteomes" id="UP001501469">
    <property type="component" value="Unassembled WGS sequence"/>
</dbReference>
<sequence>MASFLDSLNALQPLSPALTAAIEAAIVAEELPAHHVLLRPGQVARRVYFLETGLVRGYTLLHGREISSWFMQAGDFVISILSFFTQQPSEETLALLEPARVHSITYDQLQRLYHDFPEFNYFGRRILEKYYVLSEQRAQHLRARTAAERYHLLLREFPTVFQRVALHQIASHLGMAPETLSRLRNKAG</sequence>